<dbReference type="Proteomes" id="UP000515369">
    <property type="component" value="Chromosome"/>
</dbReference>
<gene>
    <name evidence="1" type="ORF">H3H32_09975</name>
</gene>
<dbReference type="EMBL" id="CP059732">
    <property type="protein sequence ID" value="QMW05181.1"/>
    <property type="molecule type" value="Genomic_DNA"/>
</dbReference>
<keyword evidence="2" id="KW-1185">Reference proteome</keyword>
<organism evidence="1 2">
    <name type="scientific">Spirosoma foliorum</name>
    <dbReference type="NCBI Taxonomy" id="2710596"/>
    <lineage>
        <taxon>Bacteria</taxon>
        <taxon>Pseudomonadati</taxon>
        <taxon>Bacteroidota</taxon>
        <taxon>Cytophagia</taxon>
        <taxon>Cytophagales</taxon>
        <taxon>Cytophagaceae</taxon>
        <taxon>Spirosoma</taxon>
    </lineage>
</organism>
<dbReference type="RefSeq" id="WP_182462528.1">
    <property type="nucleotide sequence ID" value="NZ_CP059732.1"/>
</dbReference>
<evidence type="ECO:0000313" key="1">
    <source>
        <dbReference type="EMBL" id="QMW05181.1"/>
    </source>
</evidence>
<reference evidence="1 2" key="1">
    <citation type="submission" date="2020-07" db="EMBL/GenBank/DDBJ databases">
        <title>Spirosoma foliorum sp. nov., isolated from the leaves on the Nejang mountain Korea, Republic of.</title>
        <authorList>
            <person name="Ho H."/>
            <person name="Lee Y.-J."/>
            <person name="Nurcahyanto D.-A."/>
            <person name="Kim S.-G."/>
        </authorList>
    </citation>
    <scope>NUCLEOTIDE SEQUENCE [LARGE SCALE GENOMIC DNA]</scope>
    <source>
        <strain evidence="1 2">PL0136</strain>
    </source>
</reference>
<name>A0A7G5H239_9BACT</name>
<dbReference type="SUPFAM" id="SSF82185">
    <property type="entry name" value="Histone H3 K4-specific methyltransferase SET7/9 N-terminal domain"/>
    <property type="match status" value="1"/>
</dbReference>
<dbReference type="AlphaFoldDB" id="A0A7G5H239"/>
<protein>
    <submittedName>
        <fullName evidence="1">Uncharacterized protein</fullName>
    </submittedName>
</protein>
<dbReference type="KEGG" id="sfol:H3H32_09975"/>
<accession>A0A7G5H239</accession>
<sequence length="90" mass="10841">MAFGPKKGVLKFDYTYYEEKREGKQRRWYRSGKPYIFANYVDDHEEGLQQGWRENGKIYLNYVAKEGHTYGLQNTALCYSLRDQKIKFKQ</sequence>
<evidence type="ECO:0000313" key="2">
    <source>
        <dbReference type="Proteomes" id="UP000515369"/>
    </source>
</evidence>
<proteinExistence type="predicted"/>